<feature type="transmembrane region" description="Helical" evidence="1">
    <location>
        <begin position="57"/>
        <end position="74"/>
    </location>
</feature>
<sequence>MIKMMVKNDRKNIKVSKFQFFSNNRRSVSSFIFSDHFHRVPVQSTLKGLKKKEMVDICKAFASFIPLIGLILAFDEDDMIDTVTIIETAYKTVTMTSTVPAPAATKSVSEKKLDDTKLTLQVIQTMVSCFSVGENPANMISCGLGVVILMFSLIIELINKLENDGINEPQKLYDLIKPRYIELPSNYVNEKIKSTFEPLDIYLGVNFNTLAEKQNQNCLILKLGEESALPFPGLAQQVCYTKGASKEFTDYSLSNIQNNLKQTRQGITDDILQKLSNIKKVSGNFKSQFYRISETITDENWDGSAIGFTAHGRERNPKKSQISVTFYRDN</sequence>
<dbReference type="OrthoDB" id="4049834at2759"/>
<feature type="transmembrane region" description="Helical" evidence="1">
    <location>
        <begin position="137"/>
        <end position="158"/>
    </location>
</feature>
<evidence type="ECO:0000313" key="2">
    <source>
        <dbReference type="EMBL" id="EHM99797.1"/>
    </source>
</evidence>
<dbReference type="Proteomes" id="UP000009009">
    <property type="component" value="Unassembled WGS sequence"/>
</dbReference>
<protein>
    <submittedName>
        <fullName evidence="2">YPR027C-like protein</fullName>
    </submittedName>
</protein>
<proteinExistence type="predicted"/>
<name>H0H2B5_SACCK</name>
<dbReference type="EMBL" id="AGVY01000387">
    <property type="protein sequence ID" value="EHM99797.1"/>
    <property type="molecule type" value="Genomic_DNA"/>
</dbReference>
<keyword evidence="1" id="KW-0812">Transmembrane</keyword>
<dbReference type="HOGENOM" id="CLU_1016377_0_0_1"/>
<keyword evidence="3" id="KW-1185">Reference proteome</keyword>
<keyword evidence="1" id="KW-1133">Transmembrane helix</keyword>
<reference evidence="2 3" key="1">
    <citation type="journal article" date="2012" name="FEMS Yeast Res.">
        <title>The genome sequence of the wine yeast VIN7 reveals an allotriploid hybrid genome with Saccharomyces cerevisiae and Saccharomyces kudriavzevii origins.</title>
        <authorList>
            <person name="Borneman A.R."/>
            <person name="Desany B.A."/>
            <person name="Riches D."/>
            <person name="Affourtit J.P."/>
            <person name="Forgan A.H."/>
            <person name="Pretorius I.S."/>
            <person name="Egholm M."/>
            <person name="Chambers P.J."/>
        </authorList>
    </citation>
    <scope>NUCLEOTIDE SEQUENCE [LARGE SCALE GENOMIC DNA]</scope>
    <source>
        <strain evidence="2 3">VIN7</strain>
    </source>
</reference>
<evidence type="ECO:0000256" key="1">
    <source>
        <dbReference type="SAM" id="Phobius"/>
    </source>
</evidence>
<keyword evidence="1" id="KW-0472">Membrane</keyword>
<dbReference type="PhylomeDB" id="H0H2B5"/>
<accession>H0H2B5</accession>
<evidence type="ECO:0000313" key="3">
    <source>
        <dbReference type="Proteomes" id="UP000009009"/>
    </source>
</evidence>
<organism evidence="2 3">
    <name type="scientific">Saccharomyces cerevisiae x Saccharomyces kudriavzevii (strain VIN7)</name>
    <name type="common">Yeast</name>
    <dbReference type="NCBI Taxonomy" id="1095631"/>
    <lineage>
        <taxon>Eukaryota</taxon>
        <taxon>Fungi</taxon>
        <taxon>Dikarya</taxon>
        <taxon>Ascomycota</taxon>
        <taxon>Saccharomycotina</taxon>
        <taxon>Saccharomycetes</taxon>
        <taxon>Saccharomycetales</taxon>
        <taxon>Saccharomycetaceae</taxon>
        <taxon>Saccharomyces</taxon>
    </lineage>
</organism>
<comment type="caution">
    <text evidence="2">The sequence shown here is derived from an EMBL/GenBank/DDBJ whole genome shotgun (WGS) entry which is preliminary data.</text>
</comment>
<gene>
    <name evidence="2" type="ORF">VIN7_10473</name>
</gene>
<dbReference type="AlphaFoldDB" id="H0H2B5"/>